<feature type="transmembrane region" description="Helical" evidence="5">
    <location>
        <begin position="85"/>
        <end position="105"/>
    </location>
</feature>
<comment type="subcellular location">
    <subcellularLocation>
        <location evidence="1">Membrane</location>
        <topology evidence="1">Multi-pass membrane protein</topology>
    </subcellularLocation>
</comment>
<evidence type="ECO:0000256" key="5">
    <source>
        <dbReference type="SAM" id="Phobius"/>
    </source>
</evidence>
<keyword evidence="2 5" id="KW-0812">Transmembrane</keyword>
<comment type="caution">
    <text evidence="7">The sequence shown here is derived from an EMBL/GenBank/DDBJ whole genome shotgun (WGS) entry which is preliminary data.</text>
</comment>
<evidence type="ECO:0000259" key="6">
    <source>
        <dbReference type="Pfam" id="PF04932"/>
    </source>
</evidence>
<feature type="transmembrane region" description="Helical" evidence="5">
    <location>
        <begin position="135"/>
        <end position="151"/>
    </location>
</feature>
<dbReference type="PANTHER" id="PTHR37422">
    <property type="entry name" value="TEICHURONIC ACID BIOSYNTHESIS PROTEIN TUAE"/>
    <property type="match status" value="1"/>
</dbReference>
<feature type="transmembrane region" description="Helical" evidence="5">
    <location>
        <begin position="461"/>
        <end position="485"/>
    </location>
</feature>
<protein>
    <recommendedName>
        <fullName evidence="6">O-antigen ligase-related domain-containing protein</fullName>
    </recommendedName>
</protein>
<evidence type="ECO:0000313" key="8">
    <source>
        <dbReference type="Proteomes" id="UP000052008"/>
    </source>
</evidence>
<evidence type="ECO:0000256" key="4">
    <source>
        <dbReference type="ARBA" id="ARBA00023136"/>
    </source>
</evidence>
<evidence type="ECO:0000256" key="3">
    <source>
        <dbReference type="ARBA" id="ARBA00022989"/>
    </source>
</evidence>
<name>A0A0S7WW15_UNCT6</name>
<feature type="transmembrane region" description="Helical" evidence="5">
    <location>
        <begin position="251"/>
        <end position="272"/>
    </location>
</feature>
<reference evidence="7 8" key="1">
    <citation type="journal article" date="2015" name="Microbiome">
        <title>Genomic resolution of linkages in carbon, nitrogen, and sulfur cycling among widespread estuary sediment bacteria.</title>
        <authorList>
            <person name="Baker B.J."/>
            <person name="Lazar C.S."/>
            <person name="Teske A.P."/>
            <person name="Dick G.J."/>
        </authorList>
    </citation>
    <scope>NUCLEOTIDE SEQUENCE [LARGE SCALE GENOMIC DNA]</scope>
    <source>
        <strain evidence="7">DG_24</strain>
    </source>
</reference>
<feature type="transmembrane region" description="Helical" evidence="5">
    <location>
        <begin position="193"/>
        <end position="214"/>
    </location>
</feature>
<feature type="transmembrane region" description="Helical" evidence="5">
    <location>
        <begin position="46"/>
        <end position="65"/>
    </location>
</feature>
<feature type="transmembrane region" description="Helical" evidence="5">
    <location>
        <begin position="298"/>
        <end position="318"/>
    </location>
</feature>
<dbReference type="GO" id="GO:0016020">
    <property type="term" value="C:membrane"/>
    <property type="evidence" value="ECO:0007669"/>
    <property type="project" value="UniProtKB-SubCell"/>
</dbReference>
<proteinExistence type="predicted"/>
<dbReference type="EMBL" id="LIZS01000004">
    <property type="protein sequence ID" value="KPJ54337.1"/>
    <property type="molecule type" value="Genomic_DNA"/>
</dbReference>
<dbReference type="InterPro" id="IPR007016">
    <property type="entry name" value="O-antigen_ligase-rel_domated"/>
</dbReference>
<gene>
    <name evidence="7" type="ORF">AMJ39_00935</name>
</gene>
<feature type="transmembrane region" description="Helical" evidence="5">
    <location>
        <begin position="536"/>
        <end position="557"/>
    </location>
</feature>
<feature type="transmembrane region" description="Helical" evidence="5">
    <location>
        <begin position="505"/>
        <end position="524"/>
    </location>
</feature>
<dbReference type="STRING" id="1703770.AMJ39_00935"/>
<feature type="transmembrane region" description="Helical" evidence="5">
    <location>
        <begin position="111"/>
        <end position="128"/>
    </location>
</feature>
<feature type="transmembrane region" description="Helical" evidence="5">
    <location>
        <begin position="226"/>
        <end position="244"/>
    </location>
</feature>
<evidence type="ECO:0000313" key="7">
    <source>
        <dbReference type="EMBL" id="KPJ54337.1"/>
    </source>
</evidence>
<keyword evidence="4 5" id="KW-0472">Membrane</keyword>
<evidence type="ECO:0000256" key="1">
    <source>
        <dbReference type="ARBA" id="ARBA00004141"/>
    </source>
</evidence>
<dbReference type="Pfam" id="PF04932">
    <property type="entry name" value="Wzy_C"/>
    <property type="match status" value="1"/>
</dbReference>
<organism evidence="7 8">
    <name type="scientific">candidate division TA06 bacterium DG_24</name>
    <dbReference type="NCBI Taxonomy" id="1703770"/>
    <lineage>
        <taxon>Bacteria</taxon>
        <taxon>Bacteria division TA06</taxon>
    </lineage>
</organism>
<feature type="domain" description="O-antigen ligase-related" evidence="6">
    <location>
        <begin position="331"/>
        <end position="478"/>
    </location>
</feature>
<accession>A0A0S7WW15</accession>
<feature type="transmembrane region" description="Helical" evidence="5">
    <location>
        <begin position="157"/>
        <end position="181"/>
    </location>
</feature>
<evidence type="ECO:0000256" key="2">
    <source>
        <dbReference type="ARBA" id="ARBA00022692"/>
    </source>
</evidence>
<dbReference type="InterPro" id="IPR051533">
    <property type="entry name" value="WaaL-like"/>
</dbReference>
<feature type="transmembrane region" description="Helical" evidence="5">
    <location>
        <begin position="366"/>
        <end position="386"/>
    </location>
</feature>
<dbReference type="PANTHER" id="PTHR37422:SF13">
    <property type="entry name" value="LIPOPOLYSACCHARIDE BIOSYNTHESIS PROTEIN PA4999-RELATED"/>
    <property type="match status" value="1"/>
</dbReference>
<sequence length="564" mass="61622">MISMSREWRQEPARRWVAYGLLLYGAAAVGRAVCQAAEGCTLGGFVKILLPSLAVLCVAFVVAVVDIRQFLSGLDLRDRGTLGDVALGAALASACLPLILVGQIVGLTYSLAGLIVVTGFTIACVLTVRRPGPEGLVALLLVLPFLAFLEWDFRAAWFAGGLVGPFLISPTVIAVWMFFLFSLAPVIVGRGSISLAGIGPYVGAWIFLVLLSSLAAVDPLMSLQEASLEIFCFPLFFVIVASRVRSAREAVMVTWGIVCYGILRIGIVYYFYLQVQQFDMSQAAILNSVQIYRVIDHVGLIGCMGIFVMPLAISLVAIAKVRRSLVLASLGAVFCGAAIVSSQVRSTVLPMLTTLPFIALHRTRRLPILCCTSGLIVAVLIIGFTVQPNLFSRFQGWQSWSTVVAGQVPRIDAWKVALKILRDYPLTGIGEGMWDRYYTLYTERIFWWGKMRLYVNSAHHILLHQAATGGVPLLIAWIGLIAVVLKKSVRTLRTAVDRRARSLTVGYLWSFVGFLTVGMIGGAASLHMRTWDLRRVIDGGMMFWLIVGMICSLHLIVESGDRQS</sequence>
<dbReference type="AlphaFoldDB" id="A0A0S7WW15"/>
<dbReference type="Proteomes" id="UP000052008">
    <property type="component" value="Unassembled WGS sequence"/>
</dbReference>
<keyword evidence="3 5" id="KW-1133">Transmembrane helix</keyword>